<dbReference type="SUPFAM" id="SSF46689">
    <property type="entry name" value="Homeodomain-like"/>
    <property type="match status" value="1"/>
</dbReference>
<evidence type="ECO:0000256" key="3">
    <source>
        <dbReference type="ARBA" id="ARBA00023163"/>
    </source>
</evidence>
<dbReference type="InterPro" id="IPR023772">
    <property type="entry name" value="DNA-bd_HTH_TetR-type_CS"/>
</dbReference>
<dbReference type="RefSeq" id="WP_267562216.1">
    <property type="nucleotide sequence ID" value="NZ_JAPNTZ010000003.1"/>
</dbReference>
<feature type="domain" description="HTH tetR-type" evidence="5">
    <location>
        <begin position="11"/>
        <end position="71"/>
    </location>
</feature>
<dbReference type="InterPro" id="IPR036271">
    <property type="entry name" value="Tet_transcr_reg_TetR-rel_C_sf"/>
</dbReference>
<evidence type="ECO:0000259" key="5">
    <source>
        <dbReference type="PROSITE" id="PS50977"/>
    </source>
</evidence>
<dbReference type="PANTHER" id="PTHR30055">
    <property type="entry name" value="HTH-TYPE TRANSCRIPTIONAL REGULATOR RUTR"/>
    <property type="match status" value="1"/>
</dbReference>
<dbReference type="InterPro" id="IPR050109">
    <property type="entry name" value="HTH-type_TetR-like_transc_reg"/>
</dbReference>
<dbReference type="InterPro" id="IPR009057">
    <property type="entry name" value="Homeodomain-like_sf"/>
</dbReference>
<dbReference type="Pfam" id="PF00440">
    <property type="entry name" value="TetR_N"/>
    <property type="match status" value="1"/>
</dbReference>
<dbReference type="PROSITE" id="PS50977">
    <property type="entry name" value="HTH_TETR_2"/>
    <property type="match status" value="1"/>
</dbReference>
<gene>
    <name evidence="6" type="ORF">OWR29_09550</name>
</gene>
<dbReference type="Gene3D" id="1.10.357.10">
    <property type="entry name" value="Tetracycline Repressor, domain 2"/>
    <property type="match status" value="1"/>
</dbReference>
<keyword evidence="7" id="KW-1185">Reference proteome</keyword>
<dbReference type="PROSITE" id="PS01081">
    <property type="entry name" value="HTH_TETR_1"/>
    <property type="match status" value="1"/>
</dbReference>
<proteinExistence type="predicted"/>
<keyword evidence="2 4" id="KW-0238">DNA-binding</keyword>
<evidence type="ECO:0000256" key="2">
    <source>
        <dbReference type="ARBA" id="ARBA00023125"/>
    </source>
</evidence>
<evidence type="ECO:0000256" key="1">
    <source>
        <dbReference type="ARBA" id="ARBA00023015"/>
    </source>
</evidence>
<feature type="DNA-binding region" description="H-T-H motif" evidence="4">
    <location>
        <begin position="34"/>
        <end position="53"/>
    </location>
</feature>
<dbReference type="PRINTS" id="PR00455">
    <property type="entry name" value="HTHTETR"/>
</dbReference>
<keyword evidence="1" id="KW-0805">Transcription regulation</keyword>
<dbReference type="SUPFAM" id="SSF48498">
    <property type="entry name" value="Tetracyclin repressor-like, C-terminal domain"/>
    <property type="match status" value="1"/>
</dbReference>
<comment type="caution">
    <text evidence="6">The sequence shown here is derived from an EMBL/GenBank/DDBJ whole genome shotgun (WGS) entry which is preliminary data.</text>
</comment>
<sequence length="195" mass="20854">MGRIVDERRHAERREAILHEAYRQFAVAGYDRTSTASICRGAGISSGTFFHYFPAKLDVLVGILSAGLQQTRQALSRIETHSIGLPAVLAYAGGVQAEMSDPHFGGFVHAVAGVELLPEVATVLEDEASLIRAFLVRHLSDASARSEIRGDASPVHLAMWTQWLLDGAAQHATGTTSPSAEDDVVAAVRALLSPP</sequence>
<evidence type="ECO:0000313" key="7">
    <source>
        <dbReference type="Proteomes" id="UP001151002"/>
    </source>
</evidence>
<dbReference type="Proteomes" id="UP001151002">
    <property type="component" value="Unassembled WGS sequence"/>
</dbReference>
<organism evidence="6 7">
    <name type="scientific">Paractinoplanes pyxinae</name>
    <dbReference type="NCBI Taxonomy" id="2997416"/>
    <lineage>
        <taxon>Bacteria</taxon>
        <taxon>Bacillati</taxon>
        <taxon>Actinomycetota</taxon>
        <taxon>Actinomycetes</taxon>
        <taxon>Micromonosporales</taxon>
        <taxon>Micromonosporaceae</taxon>
        <taxon>Paractinoplanes</taxon>
    </lineage>
</organism>
<dbReference type="PANTHER" id="PTHR30055:SF234">
    <property type="entry name" value="HTH-TYPE TRANSCRIPTIONAL REGULATOR BETI"/>
    <property type="match status" value="1"/>
</dbReference>
<dbReference type="EMBL" id="JAPNTZ010000003">
    <property type="protein sequence ID" value="MCY1138241.1"/>
    <property type="molecule type" value="Genomic_DNA"/>
</dbReference>
<protein>
    <submittedName>
        <fullName evidence="6">TetR/AcrR family transcriptional regulator</fullName>
    </submittedName>
</protein>
<evidence type="ECO:0000256" key="4">
    <source>
        <dbReference type="PROSITE-ProRule" id="PRU00335"/>
    </source>
</evidence>
<dbReference type="InterPro" id="IPR001647">
    <property type="entry name" value="HTH_TetR"/>
</dbReference>
<name>A0ABT4AVI3_9ACTN</name>
<evidence type="ECO:0000313" key="6">
    <source>
        <dbReference type="EMBL" id="MCY1138241.1"/>
    </source>
</evidence>
<keyword evidence="3" id="KW-0804">Transcription</keyword>
<reference evidence="6" key="1">
    <citation type="submission" date="2022-11" db="EMBL/GenBank/DDBJ databases">
        <authorList>
            <person name="Somphong A."/>
            <person name="Phongsopitanun W."/>
        </authorList>
    </citation>
    <scope>NUCLEOTIDE SEQUENCE</scope>
    <source>
        <strain evidence="6">Pm04-4</strain>
    </source>
</reference>
<accession>A0ABT4AVI3</accession>